<dbReference type="PANTHER" id="PTHR20898:SF0">
    <property type="entry name" value="DAEDALUS ON 3-RELATED"/>
    <property type="match status" value="1"/>
</dbReference>
<name>A0A9N9WKD1_9DIPT</name>
<dbReference type="EMBL" id="OU895877">
    <property type="protein sequence ID" value="CAG9798860.1"/>
    <property type="molecule type" value="Genomic_DNA"/>
</dbReference>
<sequence>MKIVNIIIMILFMKSNINCVKYFKFLSVNTCTNNSEIVILEKCEIENASFTLIVTLKTPITKMLVTITVHFLQHNKIIQSLHIKQLDWCQTFKHGKVPSNVLWRIVMSGFGKYLRHYTKCPLKNKVIFEKVNADSKMMQFIPIVKVRFDILMDNIGENKQHDLFNVSFTGEVFDQ</sequence>
<keyword evidence="2" id="KW-1185">Reference proteome</keyword>
<dbReference type="Proteomes" id="UP001153620">
    <property type="component" value="Chromosome 1"/>
</dbReference>
<evidence type="ECO:0000313" key="1">
    <source>
        <dbReference type="EMBL" id="CAG9798860.1"/>
    </source>
</evidence>
<dbReference type="AlphaFoldDB" id="A0A9N9WKD1"/>
<accession>A0A9N9WKD1</accession>
<evidence type="ECO:0000313" key="2">
    <source>
        <dbReference type="Proteomes" id="UP001153620"/>
    </source>
</evidence>
<reference evidence="1" key="2">
    <citation type="submission" date="2022-10" db="EMBL/GenBank/DDBJ databases">
        <authorList>
            <consortium name="ENA_rothamsted_submissions"/>
            <consortium name="culmorum"/>
            <person name="King R."/>
        </authorList>
    </citation>
    <scope>NUCLEOTIDE SEQUENCE</scope>
</reference>
<dbReference type="PANTHER" id="PTHR20898">
    <property type="entry name" value="DAEDALUS ON 3-RELATED-RELATED"/>
    <property type="match status" value="1"/>
</dbReference>
<organism evidence="1 2">
    <name type="scientific">Chironomus riparius</name>
    <dbReference type="NCBI Taxonomy" id="315576"/>
    <lineage>
        <taxon>Eukaryota</taxon>
        <taxon>Metazoa</taxon>
        <taxon>Ecdysozoa</taxon>
        <taxon>Arthropoda</taxon>
        <taxon>Hexapoda</taxon>
        <taxon>Insecta</taxon>
        <taxon>Pterygota</taxon>
        <taxon>Neoptera</taxon>
        <taxon>Endopterygota</taxon>
        <taxon>Diptera</taxon>
        <taxon>Nematocera</taxon>
        <taxon>Chironomoidea</taxon>
        <taxon>Chironomidae</taxon>
        <taxon>Chironominae</taxon>
        <taxon>Chironomus</taxon>
    </lineage>
</organism>
<proteinExistence type="predicted"/>
<gene>
    <name evidence="1" type="ORF">CHIRRI_LOCUS1836</name>
</gene>
<protein>
    <submittedName>
        <fullName evidence="1">Uncharacterized protein</fullName>
    </submittedName>
</protein>
<reference evidence="1" key="1">
    <citation type="submission" date="2022-01" db="EMBL/GenBank/DDBJ databases">
        <authorList>
            <person name="King R."/>
        </authorList>
    </citation>
    <scope>NUCLEOTIDE SEQUENCE</scope>
</reference>